<dbReference type="VEuPathDB" id="TriTrypDB:LdBPK_320150.1"/>
<dbReference type="PANTHER" id="PTHR46241">
    <property type="entry name" value="ARMADILLO REPEAT-CONTAINING PROTEIN 4 ARMC4"/>
    <property type="match status" value="1"/>
</dbReference>
<dbReference type="VEuPathDB" id="TriTrypDB:LDHU3_32.0230"/>
<dbReference type="Gene3D" id="1.25.10.10">
    <property type="entry name" value="Leucine-rich Repeat Variant"/>
    <property type="match status" value="3"/>
</dbReference>
<dbReference type="InterPro" id="IPR016024">
    <property type="entry name" value="ARM-type_fold"/>
</dbReference>
<dbReference type="VEuPathDB" id="TriTrypDB:LDHU3_32.0220"/>
<dbReference type="Pfam" id="PF04615">
    <property type="entry name" value="Utp14"/>
    <property type="match status" value="1"/>
</dbReference>
<dbReference type="VEuPathDB" id="TriTrypDB:LdCL_320006300"/>
<evidence type="ECO:0000313" key="4">
    <source>
        <dbReference type="EMBL" id="TPP43533.1"/>
    </source>
</evidence>
<dbReference type="InterPro" id="IPR011989">
    <property type="entry name" value="ARM-like"/>
</dbReference>
<comment type="caution">
    <text evidence="4">The sequence shown here is derived from an EMBL/GenBank/DDBJ whole genome shotgun (WGS) entry which is preliminary data.</text>
</comment>
<dbReference type="Pfam" id="PF00514">
    <property type="entry name" value="Arm"/>
    <property type="match status" value="1"/>
</dbReference>
<reference evidence="5" key="1">
    <citation type="submission" date="2019-02" db="EMBL/GenBank/DDBJ databases">
        <title>FDA dAtabase for Regulatory Grade micrObial Sequences (FDA-ARGOS): Supporting development and validation of Infectious Disease Dx tests.</title>
        <authorList>
            <person name="Duncan R."/>
            <person name="Fisher C."/>
            <person name="Tallon L."/>
            <person name="Sadzewicz L."/>
            <person name="Sengamalay N."/>
            <person name="Ott S."/>
            <person name="Godinez A."/>
            <person name="Nagaraj S."/>
            <person name="Vavikolanu K."/>
            <person name="Nadendla S."/>
            <person name="Aluvathingal J."/>
            <person name="Sichtig H."/>
        </authorList>
    </citation>
    <scope>NUCLEOTIDE SEQUENCE [LARGE SCALE GENOMIC DNA]</scope>
    <source>
        <strain evidence="5">FDAARGOS_361</strain>
    </source>
</reference>
<dbReference type="FunFam" id="1.25.10.10:FF:001233">
    <property type="entry name" value="Armadillo/beta-catenin-like_repeat_-_putative"/>
    <property type="match status" value="1"/>
</dbReference>
<feature type="region of interest" description="Disordered" evidence="3">
    <location>
        <begin position="174"/>
        <end position="205"/>
    </location>
</feature>
<feature type="region of interest" description="Disordered" evidence="3">
    <location>
        <begin position="1"/>
        <end position="50"/>
    </location>
</feature>
<keyword evidence="2" id="KW-0175">Coiled coil</keyword>
<feature type="compositionally biased region" description="Basic and acidic residues" evidence="3">
    <location>
        <begin position="628"/>
        <end position="641"/>
    </location>
</feature>
<feature type="compositionally biased region" description="Basic and acidic residues" evidence="3">
    <location>
        <begin position="1140"/>
        <end position="1154"/>
    </location>
</feature>
<sequence length="2044" mass="222564">MVRRSEATKGDKKGRRKGSKLARGRGNDEERQRAGKLMLNNPLIPPELDEDIDDELAFNSEDERLYGDFFTEKASTKPKLSKKSSARQSCGSAAHDDDDDDALLEDGLAVVGNSERCRSPCKGARRKDSRRAAAEADDDVETDDKDGQSSGDDEDYIDLSDMLDMSMKADKKKKLAKVKKASRMTESGTKVVKKRRASQLTDEPESVFGLADASASGGATSYTSAMQRIMQQREASTDHDMEAVRDRIKRSHQSKHNLVAVDADDVTKDRLTRKEVRAIVDEAMERYTPILKELDSAKHIRFPMQLPDSTPVASSVGGIVAAADAQFRSDRAVTPALSNSLAYRFGSKMDALLSKAGLSRRQVGDGADTPNSMGNYVNFDDAVADGAQRQGMEDGEAPTSGYVAKLKAMLAYENSRRKRLNRIKSKTYRRILRKEKEREKERRQKAFELLHPELARQRLAERLLKARIEERVTQKHKNTSAWVKHAKRFAQFDESTKDAIDDQHATHQRLMQKMEQDAGEENYERYVAGDNESEASSEEERTVDALIEKVGASGGAPLSRQDVKSILWSSVDAVETDENAAAGTMASPISKARAELREMKFMKNAREREEKDYEDQLEALRRDIEAHHREERAGSEAQGREAEEETGSTRKTSSSAARPSAAAGRITFKKGKKSGSVEQIQLRRQSGICIEANDHGAESSGDVSEDVELVSVVSASSVEDGGKPSPVAARDTDGRLKAQGPGKEKTKKATPSAPPTSEFAGARKDALLERSLLAKKVTSTRVTILPKKRARPGEDVAAEESAPSASTLVGSASVPEEDLRLNQEYLISRAFAQDDVDEDFVKEKESQVEAIMRPEDKNQSLPGWGEWGGEDPELNKRHQEAVLHQTTQRQIEKSFLLKSRADAALEHVIINHDGVELVPNRMTLHMVPRPFSNPQEFARSMRQPLGPEWTSALSFKEGVQPRVEVRQGQSLLPLDLSLRKPKAKTKRRKIEAIPARAAYSSGMNTVGCEIASLLEVLSSSEEAAICPLASFARDIRSLVDTGQAEDLGNVLAQRSAELVKEEEKLNASKEMISVTYDKLRAEMTRVEAQMRSQERRLQEVSQQKKLCKLALNLYLAGEVPSLVDADGMAVPCASPSLPDMMKRGAEDGGEEHPNKAAPEPAPMKNSPTSRPHRPVQAVENDVSGSAKNGALTASPRSGLAALTSDGLLTLLRLPDVKESVLLNAIEGYTQQHLEKNSNWMAAQSYPDILAVMMAVLSHLSEPRPPVQLAELRLLGYALQSSPAPRQSGNNDNLFKVLDTLVRDGRAVPILTNLLNSVNDDVKCEVLEFLAPLVCETHALINAVASNALSAFARKEFLAANGLEPLVNIVIVSTSEAVLERALIFLWGLLTKDEKVEHGGSVDASIRSQARELGGLRAVLDLLYTDSLPILENVSMVIGYITREDASKKEIREIGGLEKITATLRHPSDSIKTKMAGAVWNCASNADNRKHLRELGAIPALLELLRNPSSTAIDNNTYEFVRENAAGALWNLSVETESKAQIIEYGGVPVLVEVMSSSNSVAVVENASGTLWNCSATAEARPILRKAGGIPVLFSLLNHRKPIEPSRSTAVKSTMPLSEKIIDNVAGTLRNCAINDQNKPAIRECGGVELLVAKVKEAYLSSKKRNSADKTPSPLSPSTVDKLVSTLWILTTSPEIKHSVRYAGGIEAFTSILEMSSPSIAGGSKAAGKGASLFAPLRMPTATSMLGVEAFQAAYSAPAIGKLPFATPSLSVPMNVKEKLVGVLRNCSTVAENRPAMIQAGCARCLVAVVLDCYAPATVFQANAVTHKNSRFQEPSTQLKETVASALWHLSRDDKETPRAQGGLELMCMLLLSPQQPSVVLEQAAGALSSLTVNNNENRDAVRTHGGLSALIRLVSEYPQGNTGSRAGKSDVSLHTYAALNALLTIRNCTVNSDKNVRACYEALTDKKSAFGSALLYMIEHGSEECAKEAALTAKNVCFIPAAASYFVQNNGVALVTSLSERASSDSVRRAAASLLQVLSKAEKK</sequence>
<feature type="compositionally biased region" description="Acidic residues" evidence="3">
    <location>
        <begin position="135"/>
        <end position="144"/>
    </location>
</feature>
<organism evidence="4 5">
    <name type="scientific">Leishmania donovani</name>
    <dbReference type="NCBI Taxonomy" id="5661"/>
    <lineage>
        <taxon>Eukaryota</taxon>
        <taxon>Discoba</taxon>
        <taxon>Euglenozoa</taxon>
        <taxon>Kinetoplastea</taxon>
        <taxon>Metakinetoplastina</taxon>
        <taxon>Trypanosomatida</taxon>
        <taxon>Trypanosomatidae</taxon>
        <taxon>Leishmaniinae</taxon>
        <taxon>Leishmania</taxon>
    </lineage>
</organism>
<evidence type="ECO:0000256" key="1">
    <source>
        <dbReference type="PROSITE-ProRule" id="PRU00259"/>
    </source>
</evidence>
<dbReference type="FunFam" id="1.25.10.10:FF:001229">
    <property type="entry name" value="Armadillo/beta-catenin-like_repeat_-_putative"/>
    <property type="match status" value="1"/>
</dbReference>
<feature type="compositionally biased region" description="Low complexity" evidence="3">
    <location>
        <begin position="649"/>
        <end position="665"/>
    </location>
</feature>
<feature type="region of interest" description="Disordered" evidence="3">
    <location>
        <begin position="785"/>
        <end position="814"/>
    </location>
</feature>
<dbReference type="SUPFAM" id="SSF48371">
    <property type="entry name" value="ARM repeat"/>
    <property type="match status" value="2"/>
</dbReference>
<feature type="region of interest" description="Disordered" evidence="3">
    <location>
        <begin position="713"/>
        <end position="763"/>
    </location>
</feature>
<feature type="compositionally biased region" description="Basic residues" evidence="3">
    <location>
        <begin position="12"/>
        <end position="23"/>
    </location>
</feature>
<protein>
    <submittedName>
        <fullName evidence="4">Utp14 family protein</fullName>
    </submittedName>
</protein>
<evidence type="ECO:0000256" key="3">
    <source>
        <dbReference type="SAM" id="MobiDB-lite"/>
    </source>
</evidence>
<feature type="coiled-coil region" evidence="2">
    <location>
        <begin position="1076"/>
        <end position="1103"/>
    </location>
</feature>
<feature type="region of interest" description="Disordered" evidence="3">
    <location>
        <begin position="628"/>
        <end position="679"/>
    </location>
</feature>
<feature type="compositionally biased region" description="Basic and acidic residues" evidence="3">
    <location>
        <begin position="1"/>
        <end position="11"/>
    </location>
</feature>
<name>A0A504X5C9_LEIDO</name>
<dbReference type="FunFam" id="1.25.10.10:FF:002014">
    <property type="entry name" value="Uncharacterized protein"/>
    <property type="match status" value="1"/>
</dbReference>
<dbReference type="InterPro" id="IPR000225">
    <property type="entry name" value="Armadillo"/>
</dbReference>
<feature type="repeat" description="ARM" evidence="1">
    <location>
        <begin position="1587"/>
        <end position="1646"/>
    </location>
</feature>
<feature type="region of interest" description="Disordered" evidence="3">
    <location>
        <begin position="114"/>
        <end position="158"/>
    </location>
</feature>
<dbReference type="Proteomes" id="UP000318447">
    <property type="component" value="Unassembled WGS sequence"/>
</dbReference>
<gene>
    <name evidence="4" type="ORF">CGC21_19660</name>
</gene>
<feature type="region of interest" description="Disordered" evidence="3">
    <location>
        <begin position="69"/>
        <end position="101"/>
    </location>
</feature>
<dbReference type="SMART" id="SM00185">
    <property type="entry name" value="ARM"/>
    <property type="match status" value="12"/>
</dbReference>
<feature type="repeat" description="ARM" evidence="1">
    <location>
        <begin position="1861"/>
        <end position="1905"/>
    </location>
</feature>
<proteinExistence type="predicted"/>
<evidence type="ECO:0000256" key="2">
    <source>
        <dbReference type="SAM" id="Coils"/>
    </source>
</evidence>
<feature type="repeat" description="ARM" evidence="1">
    <location>
        <begin position="1495"/>
        <end position="1546"/>
    </location>
</feature>
<dbReference type="PROSITE" id="PS50176">
    <property type="entry name" value="ARM_REPEAT"/>
    <property type="match status" value="4"/>
</dbReference>
<dbReference type="PANTHER" id="PTHR46241:SF1">
    <property type="entry name" value="OUTER DYNEIN ARM-DOCKING COMPLEX SUBUNIT 2"/>
    <property type="match status" value="1"/>
</dbReference>
<accession>A0A504X5C9</accession>
<dbReference type="EMBL" id="RHLC01000009">
    <property type="protein sequence ID" value="TPP43533.1"/>
    <property type="molecule type" value="Genomic_DNA"/>
</dbReference>
<feature type="repeat" description="ARM" evidence="1">
    <location>
        <begin position="1545"/>
        <end position="1588"/>
    </location>
</feature>
<dbReference type="VEuPathDB" id="TriTrypDB:LdCL_320006400"/>
<evidence type="ECO:0000313" key="5">
    <source>
        <dbReference type="Proteomes" id="UP000318447"/>
    </source>
</evidence>
<dbReference type="VEuPathDB" id="TriTrypDB:LdBPK_320140.1"/>
<feature type="region of interest" description="Disordered" evidence="3">
    <location>
        <begin position="1136"/>
        <end position="1176"/>
    </location>
</feature>